<dbReference type="Gene3D" id="1.20.120.450">
    <property type="entry name" value="dinb family like domain"/>
    <property type="match status" value="1"/>
</dbReference>
<proteinExistence type="predicted"/>
<dbReference type="RefSeq" id="WP_116039011.1">
    <property type="nucleotide sequence ID" value="NZ_QRDX01000001.1"/>
</dbReference>
<dbReference type="EMBL" id="QRDX01000001">
    <property type="protein sequence ID" value="RED50049.1"/>
    <property type="molecule type" value="Genomic_DNA"/>
</dbReference>
<dbReference type="Pfam" id="PF07606">
    <property type="entry name" value="DUF1569"/>
    <property type="match status" value="1"/>
</dbReference>
<dbReference type="InterPro" id="IPR034660">
    <property type="entry name" value="DinB/YfiT-like"/>
</dbReference>
<keyword evidence="2" id="KW-1185">Reference proteome</keyword>
<comment type="caution">
    <text evidence="1">The sequence shown here is derived from an EMBL/GenBank/DDBJ whole genome shotgun (WGS) entry which is preliminary data.</text>
</comment>
<dbReference type="InterPro" id="IPR011463">
    <property type="entry name" value="DUF1569"/>
</dbReference>
<dbReference type="Proteomes" id="UP000256629">
    <property type="component" value="Unassembled WGS sequence"/>
</dbReference>
<organism evidence="1 2">
    <name type="scientific">Seonamhaeicola aphaedonensis</name>
    <dbReference type="NCBI Taxonomy" id="1461338"/>
    <lineage>
        <taxon>Bacteria</taxon>
        <taxon>Pseudomonadati</taxon>
        <taxon>Bacteroidota</taxon>
        <taxon>Flavobacteriia</taxon>
        <taxon>Flavobacteriales</taxon>
        <taxon>Flavobacteriaceae</taxon>
    </lineage>
</organism>
<reference evidence="1 2" key="1">
    <citation type="submission" date="2018-07" db="EMBL/GenBank/DDBJ databases">
        <title>Genomic Encyclopedia of Type Strains, Phase III (KMG-III): the genomes of soil and plant-associated and newly described type strains.</title>
        <authorList>
            <person name="Whitman W."/>
        </authorList>
    </citation>
    <scope>NUCLEOTIDE SEQUENCE [LARGE SCALE GENOMIC DNA]</scope>
    <source>
        <strain evidence="1 2">CECT 8487</strain>
    </source>
</reference>
<evidence type="ECO:0000313" key="2">
    <source>
        <dbReference type="Proteomes" id="UP000256629"/>
    </source>
</evidence>
<dbReference type="AlphaFoldDB" id="A0A3D9HKN1"/>
<protein>
    <submittedName>
        <fullName evidence="1">Uncharacterized protein DUF1569</fullName>
    </submittedName>
</protein>
<name>A0A3D9HKN1_9FLAO</name>
<accession>A0A3D9HKN1</accession>
<gene>
    <name evidence="1" type="ORF">DFQ02_10169</name>
</gene>
<evidence type="ECO:0000313" key="1">
    <source>
        <dbReference type="EMBL" id="RED50049.1"/>
    </source>
</evidence>
<dbReference type="OrthoDB" id="2599194at2"/>
<sequence length="150" mass="17715">MKSLFEKETHQEILNRINKLQSSTEPQWGKMNVNQMMKHCHGPIEVAMGTKQLNANLGFMKKLIFKLFKSSLYNDKPWKQDIPTAPEYMVRNDPKFKTEKDKLVALVNEFHTLKDKTDWVTHPLFGDFTTEQWGQAQYKHLDHHLRQFGV</sequence>